<accession>A0ABD2WBE3</accession>
<dbReference type="AlphaFoldDB" id="A0ABD2WBE3"/>
<dbReference type="InterPro" id="IPR031941">
    <property type="entry name" value="DUF4773"/>
</dbReference>
<dbReference type="Proteomes" id="UP001627154">
    <property type="component" value="Unassembled WGS sequence"/>
</dbReference>
<comment type="caution">
    <text evidence="4">The sequence shown here is derived from an EMBL/GenBank/DDBJ whole genome shotgun (WGS) entry which is preliminary data.</text>
</comment>
<sequence length="248" mass="27068">MRSSRISLLPMLLLLLLLLASTQASKISGKAKQAKKADCSKLAELEETTGDPNASPVASSSTTPSSASGAIQPSKNGTTSSRQRPCVCAQGVCSCCSRILLNLWKQRACVNVTYDPDEFEFTARISMNDQLFFTRTVSGKNPRPVCVPVPRIPAIRACIRFYNIYFQGRNVHACVNMEGRVSDTTLFKVGMDCIRLGQNGVALVKPEDGGGIGQIELLPSDPGEADSDEDYDDDYDDYDDDDDDLFDY</sequence>
<feature type="region of interest" description="Disordered" evidence="1">
    <location>
        <begin position="47"/>
        <end position="83"/>
    </location>
</feature>
<evidence type="ECO:0000256" key="2">
    <source>
        <dbReference type="SAM" id="SignalP"/>
    </source>
</evidence>
<feature type="domain" description="DUF4773" evidence="3">
    <location>
        <begin position="85"/>
        <end position="200"/>
    </location>
</feature>
<gene>
    <name evidence="4" type="ORF">TKK_014590</name>
</gene>
<evidence type="ECO:0000313" key="4">
    <source>
        <dbReference type="EMBL" id="KAL3390425.1"/>
    </source>
</evidence>
<reference evidence="4 5" key="1">
    <citation type="journal article" date="2024" name="bioRxiv">
        <title>A reference genome for Trichogramma kaykai: A tiny desert-dwelling parasitoid wasp with competing sex-ratio distorters.</title>
        <authorList>
            <person name="Culotta J."/>
            <person name="Lindsey A.R."/>
        </authorList>
    </citation>
    <scope>NUCLEOTIDE SEQUENCE [LARGE SCALE GENOMIC DNA]</scope>
    <source>
        <strain evidence="4 5">KSX58</strain>
    </source>
</reference>
<protein>
    <recommendedName>
        <fullName evidence="3">DUF4773 domain-containing protein</fullName>
    </recommendedName>
</protein>
<feature type="region of interest" description="Disordered" evidence="1">
    <location>
        <begin position="212"/>
        <end position="248"/>
    </location>
</feature>
<keyword evidence="2" id="KW-0732">Signal</keyword>
<name>A0ABD2WBE3_9HYME</name>
<dbReference type="Pfam" id="PF15998">
    <property type="entry name" value="DUF4773"/>
    <property type="match status" value="1"/>
</dbReference>
<evidence type="ECO:0000313" key="5">
    <source>
        <dbReference type="Proteomes" id="UP001627154"/>
    </source>
</evidence>
<feature type="chain" id="PRO_5044803692" description="DUF4773 domain-containing protein" evidence="2">
    <location>
        <begin position="25"/>
        <end position="248"/>
    </location>
</feature>
<proteinExistence type="predicted"/>
<evidence type="ECO:0000259" key="3">
    <source>
        <dbReference type="Pfam" id="PF15998"/>
    </source>
</evidence>
<feature type="compositionally biased region" description="Acidic residues" evidence="1">
    <location>
        <begin position="223"/>
        <end position="248"/>
    </location>
</feature>
<dbReference type="PANTHER" id="PTHR36299:SF4">
    <property type="entry name" value="GH07892P-RELATED"/>
    <property type="match status" value="1"/>
</dbReference>
<keyword evidence="5" id="KW-1185">Reference proteome</keyword>
<feature type="compositionally biased region" description="Polar residues" evidence="1">
    <location>
        <begin position="69"/>
        <end position="83"/>
    </location>
</feature>
<organism evidence="4 5">
    <name type="scientific">Trichogramma kaykai</name>
    <dbReference type="NCBI Taxonomy" id="54128"/>
    <lineage>
        <taxon>Eukaryota</taxon>
        <taxon>Metazoa</taxon>
        <taxon>Ecdysozoa</taxon>
        <taxon>Arthropoda</taxon>
        <taxon>Hexapoda</taxon>
        <taxon>Insecta</taxon>
        <taxon>Pterygota</taxon>
        <taxon>Neoptera</taxon>
        <taxon>Endopterygota</taxon>
        <taxon>Hymenoptera</taxon>
        <taxon>Apocrita</taxon>
        <taxon>Proctotrupomorpha</taxon>
        <taxon>Chalcidoidea</taxon>
        <taxon>Trichogrammatidae</taxon>
        <taxon>Trichogramma</taxon>
    </lineage>
</organism>
<dbReference type="EMBL" id="JBJJXI010000117">
    <property type="protein sequence ID" value="KAL3390425.1"/>
    <property type="molecule type" value="Genomic_DNA"/>
</dbReference>
<evidence type="ECO:0000256" key="1">
    <source>
        <dbReference type="SAM" id="MobiDB-lite"/>
    </source>
</evidence>
<feature type="signal peptide" evidence="2">
    <location>
        <begin position="1"/>
        <end position="24"/>
    </location>
</feature>
<feature type="compositionally biased region" description="Low complexity" evidence="1">
    <location>
        <begin position="54"/>
        <end position="68"/>
    </location>
</feature>
<dbReference type="PANTHER" id="PTHR36299">
    <property type="entry name" value="AGAP008005-PA"/>
    <property type="match status" value="1"/>
</dbReference>